<evidence type="ECO:0000256" key="3">
    <source>
        <dbReference type="ARBA" id="ARBA00022729"/>
    </source>
</evidence>
<dbReference type="PROSITE" id="PS50092">
    <property type="entry name" value="TSP1"/>
    <property type="match status" value="1"/>
</dbReference>
<evidence type="ECO:0000313" key="6">
    <source>
        <dbReference type="EMBL" id="KAG8227580.1"/>
    </source>
</evidence>
<reference evidence="6" key="2">
    <citation type="submission" date="2017-10" db="EMBL/GenBank/DDBJ databases">
        <title>Ladona fulva Genome sequencing and assembly.</title>
        <authorList>
            <person name="Murali S."/>
            <person name="Richards S."/>
            <person name="Bandaranaike D."/>
            <person name="Bellair M."/>
            <person name="Blankenburg K."/>
            <person name="Chao H."/>
            <person name="Dinh H."/>
            <person name="Doddapaneni H."/>
            <person name="Dugan-Rocha S."/>
            <person name="Elkadiri S."/>
            <person name="Gnanaolivu R."/>
            <person name="Hernandez B."/>
            <person name="Skinner E."/>
            <person name="Javaid M."/>
            <person name="Lee S."/>
            <person name="Li M."/>
            <person name="Ming W."/>
            <person name="Munidasa M."/>
            <person name="Muniz J."/>
            <person name="Nguyen L."/>
            <person name="Hughes D."/>
            <person name="Osuji N."/>
            <person name="Pu L.-L."/>
            <person name="Puazo M."/>
            <person name="Qu C."/>
            <person name="Quiroz J."/>
            <person name="Raj R."/>
            <person name="Weissenberger G."/>
            <person name="Xin Y."/>
            <person name="Zou X."/>
            <person name="Han Y."/>
            <person name="Worley K."/>
            <person name="Muzny D."/>
            <person name="Gibbs R."/>
        </authorList>
    </citation>
    <scope>NUCLEOTIDE SEQUENCE</scope>
    <source>
        <strain evidence="6">Sampled in the wild</strain>
    </source>
</reference>
<dbReference type="GO" id="GO:0030198">
    <property type="term" value="P:extracellular matrix organization"/>
    <property type="evidence" value="ECO:0007669"/>
    <property type="project" value="TreeGrafter"/>
</dbReference>
<dbReference type="EMBL" id="KZ308327">
    <property type="protein sequence ID" value="KAG8227580.1"/>
    <property type="molecule type" value="Genomic_DNA"/>
</dbReference>
<keyword evidence="4" id="KW-0677">Repeat</keyword>
<keyword evidence="3" id="KW-0732">Signal</keyword>
<reference evidence="6" key="1">
    <citation type="submission" date="2013-04" db="EMBL/GenBank/DDBJ databases">
        <authorList>
            <person name="Qu J."/>
            <person name="Murali S.C."/>
            <person name="Bandaranaike D."/>
            <person name="Bellair M."/>
            <person name="Blankenburg K."/>
            <person name="Chao H."/>
            <person name="Dinh H."/>
            <person name="Doddapaneni H."/>
            <person name="Downs B."/>
            <person name="Dugan-Rocha S."/>
            <person name="Elkadiri S."/>
            <person name="Gnanaolivu R.D."/>
            <person name="Hernandez B."/>
            <person name="Javaid M."/>
            <person name="Jayaseelan J.C."/>
            <person name="Lee S."/>
            <person name="Li M."/>
            <person name="Ming W."/>
            <person name="Munidasa M."/>
            <person name="Muniz J."/>
            <person name="Nguyen L."/>
            <person name="Ongeri F."/>
            <person name="Osuji N."/>
            <person name="Pu L.-L."/>
            <person name="Puazo M."/>
            <person name="Qu C."/>
            <person name="Quiroz J."/>
            <person name="Raj R."/>
            <person name="Weissenberger G."/>
            <person name="Xin Y."/>
            <person name="Zou X."/>
            <person name="Han Y."/>
            <person name="Richards S."/>
            <person name="Worley K."/>
            <person name="Muzny D."/>
            <person name="Gibbs R."/>
        </authorList>
    </citation>
    <scope>NUCLEOTIDE SEQUENCE</scope>
    <source>
        <strain evidence="6">Sampled in the wild</strain>
    </source>
</reference>
<dbReference type="PANTHER" id="PTHR13723">
    <property type="entry name" value="ADAMTS A DISINTEGRIN AND METALLOPROTEASE WITH THROMBOSPONDIN MOTIFS PROTEASE"/>
    <property type="match status" value="1"/>
</dbReference>
<dbReference type="SMART" id="SM00209">
    <property type="entry name" value="TSP1"/>
    <property type="match status" value="1"/>
</dbReference>
<comment type="caution">
    <text evidence="6">The sequence shown here is derived from an EMBL/GenBank/DDBJ whole genome shotgun (WGS) entry which is preliminary data.</text>
</comment>
<dbReference type="InterPro" id="IPR036383">
    <property type="entry name" value="TSP1_rpt_sf"/>
</dbReference>
<feature type="non-terminal residue" evidence="6">
    <location>
        <position position="157"/>
    </location>
</feature>
<dbReference type="GO" id="GO:0004222">
    <property type="term" value="F:metalloendopeptidase activity"/>
    <property type="evidence" value="ECO:0007669"/>
    <property type="project" value="TreeGrafter"/>
</dbReference>
<dbReference type="InterPro" id="IPR000884">
    <property type="entry name" value="TSP1_rpt"/>
</dbReference>
<evidence type="ECO:0000256" key="4">
    <source>
        <dbReference type="ARBA" id="ARBA00022737"/>
    </source>
</evidence>
<dbReference type="OrthoDB" id="5948003at2759"/>
<feature type="compositionally biased region" description="Low complexity" evidence="5">
    <location>
        <begin position="139"/>
        <end position="149"/>
    </location>
</feature>
<gene>
    <name evidence="6" type="ORF">J437_LFUL000680</name>
</gene>
<dbReference type="GO" id="GO:0005576">
    <property type="term" value="C:extracellular region"/>
    <property type="evidence" value="ECO:0007669"/>
    <property type="project" value="UniProtKB-SubCell"/>
</dbReference>
<protein>
    <submittedName>
        <fullName evidence="6">Uncharacterized protein</fullName>
    </submittedName>
</protein>
<keyword evidence="2" id="KW-0964">Secreted</keyword>
<name>A0A8K0K5D7_LADFU</name>
<dbReference type="Pfam" id="PF19030">
    <property type="entry name" value="TSP1_ADAMTS"/>
    <property type="match status" value="1"/>
</dbReference>
<dbReference type="SUPFAM" id="SSF82895">
    <property type="entry name" value="TSP-1 type 1 repeat"/>
    <property type="match status" value="1"/>
</dbReference>
<dbReference type="InterPro" id="IPR050439">
    <property type="entry name" value="ADAMTS_ADAMTS-like"/>
</dbReference>
<evidence type="ECO:0000313" key="7">
    <source>
        <dbReference type="Proteomes" id="UP000792457"/>
    </source>
</evidence>
<dbReference type="Gene3D" id="2.20.100.10">
    <property type="entry name" value="Thrombospondin type-1 (TSP1) repeat"/>
    <property type="match status" value="1"/>
</dbReference>
<accession>A0A8K0K5D7</accession>
<evidence type="ECO:0000256" key="1">
    <source>
        <dbReference type="ARBA" id="ARBA00004613"/>
    </source>
</evidence>
<sequence>VPEHLCRGHKPRYQEPCNTQDCPRWYPGDWTGCSVSCGEGLQTRLVLCRDARGQQSNLCEDSAKPVATQACRTGIPCPTHRHRYGFGGLTPSRTGHDLEEGQEGEGTPDFYPGSDLSSLPLVHQPYPHSQSPPPPPAVAEPLVAEQVVPSEPTQNDS</sequence>
<dbReference type="FunFam" id="2.20.100.10:FF:000005">
    <property type="entry name" value="ADAM metallopeptidase with thrombospondin type 1 motif 9"/>
    <property type="match status" value="1"/>
</dbReference>
<evidence type="ECO:0000256" key="2">
    <source>
        <dbReference type="ARBA" id="ARBA00022525"/>
    </source>
</evidence>
<dbReference type="Proteomes" id="UP000792457">
    <property type="component" value="Unassembled WGS sequence"/>
</dbReference>
<keyword evidence="7" id="KW-1185">Reference proteome</keyword>
<dbReference type="AlphaFoldDB" id="A0A8K0K5D7"/>
<organism evidence="6 7">
    <name type="scientific">Ladona fulva</name>
    <name type="common">Scarce chaser dragonfly</name>
    <name type="synonym">Libellula fulva</name>
    <dbReference type="NCBI Taxonomy" id="123851"/>
    <lineage>
        <taxon>Eukaryota</taxon>
        <taxon>Metazoa</taxon>
        <taxon>Ecdysozoa</taxon>
        <taxon>Arthropoda</taxon>
        <taxon>Hexapoda</taxon>
        <taxon>Insecta</taxon>
        <taxon>Pterygota</taxon>
        <taxon>Palaeoptera</taxon>
        <taxon>Odonata</taxon>
        <taxon>Epiprocta</taxon>
        <taxon>Anisoptera</taxon>
        <taxon>Libelluloidea</taxon>
        <taxon>Libellulidae</taxon>
        <taxon>Ladona</taxon>
    </lineage>
</organism>
<feature type="region of interest" description="Disordered" evidence="5">
    <location>
        <begin position="86"/>
        <end position="157"/>
    </location>
</feature>
<evidence type="ECO:0000256" key="5">
    <source>
        <dbReference type="SAM" id="MobiDB-lite"/>
    </source>
</evidence>
<dbReference type="PANTHER" id="PTHR13723:SF200">
    <property type="entry name" value="ADAM METALLOPEPTIDASE WITH THROMBOSPONDIN TYPE 1 MOTIF B, ISOFORM B"/>
    <property type="match status" value="1"/>
</dbReference>
<proteinExistence type="predicted"/>
<dbReference type="GO" id="GO:0006508">
    <property type="term" value="P:proteolysis"/>
    <property type="evidence" value="ECO:0007669"/>
    <property type="project" value="TreeGrafter"/>
</dbReference>
<dbReference type="GO" id="GO:0031012">
    <property type="term" value="C:extracellular matrix"/>
    <property type="evidence" value="ECO:0007669"/>
    <property type="project" value="TreeGrafter"/>
</dbReference>
<comment type="subcellular location">
    <subcellularLocation>
        <location evidence="1">Secreted</location>
    </subcellularLocation>
</comment>